<accession>A0ABW9G7S1</accession>
<keyword evidence="2" id="KW-1185">Reference proteome</keyword>
<dbReference type="Pfam" id="PF04134">
    <property type="entry name" value="DCC1-like"/>
    <property type="match status" value="1"/>
</dbReference>
<dbReference type="RefSeq" id="WP_408623534.1">
    <property type="nucleotide sequence ID" value="NZ_JBEQCT010000003.1"/>
</dbReference>
<dbReference type="Proteomes" id="UP001629953">
    <property type="component" value="Unassembled WGS sequence"/>
</dbReference>
<organism evidence="1 2">
    <name type="scientific">Celerinatantimonas yamalensis</name>
    <dbReference type="NCBI Taxonomy" id="559956"/>
    <lineage>
        <taxon>Bacteria</taxon>
        <taxon>Pseudomonadati</taxon>
        <taxon>Pseudomonadota</taxon>
        <taxon>Gammaproteobacteria</taxon>
        <taxon>Celerinatantimonadaceae</taxon>
        <taxon>Celerinatantimonas</taxon>
    </lineage>
</organism>
<dbReference type="InterPro" id="IPR007263">
    <property type="entry name" value="DCC1-like"/>
</dbReference>
<sequence length="133" mass="15791">MLTIFYDGQCPLCVREMQKLAQVDKRHQLQLVDLNIAHFSENYPYIDTLKASRILHAQTQTGEILLGLDATWAAWQQVDKHRWIRLLRWPVIGWFADVGYWFFARYRYRFSRLILGQKTCDELCGLPSKSRDK</sequence>
<reference evidence="1 2" key="1">
    <citation type="journal article" date="2013" name="Int. J. Syst. Evol. Microbiol.">
        <title>Celerinatantimonas yamalensis sp. nov., a cold-adapted diazotrophic bacterium from a cold permafrost brine.</title>
        <authorList>
            <person name="Shcherbakova V."/>
            <person name="Chuvilskaya N."/>
            <person name="Rivkina E."/>
            <person name="Demidov N."/>
            <person name="Uchaeva V."/>
            <person name="Suetin S."/>
            <person name="Suzina N."/>
            <person name="Gilichinsky D."/>
        </authorList>
    </citation>
    <scope>NUCLEOTIDE SEQUENCE [LARGE SCALE GENOMIC DNA]</scope>
    <source>
        <strain evidence="1 2">C7</strain>
    </source>
</reference>
<proteinExistence type="predicted"/>
<dbReference type="EMBL" id="JBEQCT010000003">
    <property type="protein sequence ID" value="MFM2485318.1"/>
    <property type="molecule type" value="Genomic_DNA"/>
</dbReference>
<comment type="caution">
    <text evidence="1">The sequence shown here is derived from an EMBL/GenBank/DDBJ whole genome shotgun (WGS) entry which is preliminary data.</text>
</comment>
<dbReference type="PANTHER" id="PTHR34290">
    <property type="entry name" value="SI:CH73-390P7.2"/>
    <property type="match status" value="1"/>
</dbReference>
<protein>
    <submittedName>
        <fullName evidence="1">DUF393 domain-containing protein</fullName>
    </submittedName>
</protein>
<evidence type="ECO:0000313" key="1">
    <source>
        <dbReference type="EMBL" id="MFM2485318.1"/>
    </source>
</evidence>
<evidence type="ECO:0000313" key="2">
    <source>
        <dbReference type="Proteomes" id="UP001629953"/>
    </source>
</evidence>
<gene>
    <name evidence="1" type="ORF">ABUE30_09635</name>
</gene>
<dbReference type="PANTHER" id="PTHR34290:SF2">
    <property type="entry name" value="OS04G0668800 PROTEIN"/>
    <property type="match status" value="1"/>
</dbReference>
<name>A0ABW9G7S1_9GAMM</name>
<dbReference type="InterPro" id="IPR044691">
    <property type="entry name" value="DCC1_Trx"/>
</dbReference>